<keyword evidence="6 8" id="KW-1133">Transmembrane helix</keyword>
<evidence type="ECO:0000313" key="10">
    <source>
        <dbReference type="EMBL" id="MFD0994033.1"/>
    </source>
</evidence>
<sequence length="493" mass="57480">MLSVYKRYTLIFIIISTVLRIFLASSLEFGNDEVYYWLYAKYPAISHFDHPPMVGFFIQFFTFNLFFDNELVIRLAAIIPISIAMYIIFLIASTIKNDKVGFIAVLLCNLNIYALVISGTFILPDAPMILFWLLGFYFFIQSITEDVITESKTKLLLGFLFTALAIYSKYQAIYLLFGVVLYIVSFRIQWLKTRTFYLGFIFPLIAIGLIFYWNYTNDFISYKFHGNRVSFFSGSFNSTAFLREILGQIIYNNPYLFYLSVLFLLAIYKKKLTDPKLYFILFCSLPLLLTTIYLSIYRNTLPHWSGIAYITLIPGLALLIEKIPIKRLVFGFAFMLIMLITALFSVDKGLFIPVDNFAKKERLGKNDVTLDMFGWKQASDKISSNLIKKQLTQLPIVSNNWYPAAHIDYYIARPNKMKVYGLGNLANIHKYYWINNKYRPLEKEVLYITDSRNYKNPSIFQSNGYQTSELIQKTPILRNGVVVKYVFVYKLFK</sequence>
<evidence type="ECO:0000256" key="4">
    <source>
        <dbReference type="ARBA" id="ARBA00022679"/>
    </source>
</evidence>
<feature type="transmembrane region" description="Helical" evidence="8">
    <location>
        <begin position="328"/>
        <end position="346"/>
    </location>
</feature>
<keyword evidence="5 8" id="KW-0812">Transmembrane</keyword>
<dbReference type="Proteomes" id="UP001597062">
    <property type="component" value="Unassembled WGS sequence"/>
</dbReference>
<keyword evidence="4 10" id="KW-0808">Transferase</keyword>
<evidence type="ECO:0000313" key="11">
    <source>
        <dbReference type="Proteomes" id="UP001597062"/>
    </source>
</evidence>
<feature type="transmembrane region" description="Helical" evidence="8">
    <location>
        <begin position="156"/>
        <end position="184"/>
    </location>
</feature>
<evidence type="ECO:0000259" key="9">
    <source>
        <dbReference type="Pfam" id="PF13231"/>
    </source>
</evidence>
<dbReference type="RefSeq" id="WP_386108900.1">
    <property type="nucleotide sequence ID" value="NZ_JBHTJR010000054.1"/>
</dbReference>
<gene>
    <name evidence="10" type="ORF">ACFQ1U_12525</name>
</gene>
<keyword evidence="3 10" id="KW-0328">Glycosyltransferase</keyword>
<dbReference type="PANTHER" id="PTHR33908">
    <property type="entry name" value="MANNOSYLTRANSFERASE YKCB-RELATED"/>
    <property type="match status" value="1"/>
</dbReference>
<reference evidence="11" key="1">
    <citation type="journal article" date="2019" name="Int. J. Syst. Evol. Microbiol.">
        <title>The Global Catalogue of Microorganisms (GCM) 10K type strain sequencing project: providing services to taxonomists for standard genome sequencing and annotation.</title>
        <authorList>
            <consortium name="The Broad Institute Genomics Platform"/>
            <consortium name="The Broad Institute Genome Sequencing Center for Infectious Disease"/>
            <person name="Wu L."/>
            <person name="Ma J."/>
        </authorList>
    </citation>
    <scope>NUCLEOTIDE SEQUENCE [LARGE SCALE GENOMIC DNA]</scope>
    <source>
        <strain evidence="11">CCUG 60527</strain>
    </source>
</reference>
<dbReference type="InterPro" id="IPR050297">
    <property type="entry name" value="LipidA_mod_glycosyltrf_83"/>
</dbReference>
<evidence type="ECO:0000256" key="5">
    <source>
        <dbReference type="ARBA" id="ARBA00022692"/>
    </source>
</evidence>
<keyword evidence="7 8" id="KW-0472">Membrane</keyword>
<dbReference type="PANTHER" id="PTHR33908:SF11">
    <property type="entry name" value="MEMBRANE PROTEIN"/>
    <property type="match status" value="1"/>
</dbReference>
<dbReference type="EMBL" id="JBHTJR010000054">
    <property type="protein sequence ID" value="MFD0994033.1"/>
    <property type="molecule type" value="Genomic_DNA"/>
</dbReference>
<dbReference type="InterPro" id="IPR038731">
    <property type="entry name" value="RgtA/B/C-like"/>
</dbReference>
<proteinExistence type="predicted"/>
<evidence type="ECO:0000256" key="8">
    <source>
        <dbReference type="SAM" id="Phobius"/>
    </source>
</evidence>
<feature type="transmembrane region" description="Helical" evidence="8">
    <location>
        <begin position="101"/>
        <end position="123"/>
    </location>
</feature>
<feature type="transmembrane region" description="Helical" evidence="8">
    <location>
        <begin position="277"/>
        <end position="297"/>
    </location>
</feature>
<feature type="domain" description="Glycosyltransferase RgtA/B/C/D-like" evidence="9">
    <location>
        <begin position="49"/>
        <end position="213"/>
    </location>
</feature>
<evidence type="ECO:0000256" key="3">
    <source>
        <dbReference type="ARBA" id="ARBA00022676"/>
    </source>
</evidence>
<organism evidence="10 11">
    <name type="scientific">Tenacibaculum geojense</name>
    <dbReference type="NCBI Taxonomy" id="915352"/>
    <lineage>
        <taxon>Bacteria</taxon>
        <taxon>Pseudomonadati</taxon>
        <taxon>Bacteroidota</taxon>
        <taxon>Flavobacteriia</taxon>
        <taxon>Flavobacteriales</taxon>
        <taxon>Flavobacteriaceae</taxon>
        <taxon>Tenacibaculum</taxon>
    </lineage>
</organism>
<name>A0ABW3JUS3_9FLAO</name>
<feature type="transmembrane region" description="Helical" evidence="8">
    <location>
        <begin position="196"/>
        <end position="215"/>
    </location>
</feature>
<evidence type="ECO:0000256" key="2">
    <source>
        <dbReference type="ARBA" id="ARBA00022475"/>
    </source>
</evidence>
<dbReference type="Pfam" id="PF13231">
    <property type="entry name" value="PMT_2"/>
    <property type="match status" value="1"/>
</dbReference>
<dbReference type="GO" id="GO:0016757">
    <property type="term" value="F:glycosyltransferase activity"/>
    <property type="evidence" value="ECO:0007669"/>
    <property type="project" value="UniProtKB-KW"/>
</dbReference>
<comment type="caution">
    <text evidence="10">The sequence shown here is derived from an EMBL/GenBank/DDBJ whole genome shotgun (WGS) entry which is preliminary data.</text>
</comment>
<feature type="transmembrane region" description="Helical" evidence="8">
    <location>
        <begin position="249"/>
        <end position="268"/>
    </location>
</feature>
<feature type="transmembrane region" description="Helical" evidence="8">
    <location>
        <begin position="303"/>
        <end position="321"/>
    </location>
</feature>
<keyword evidence="11" id="KW-1185">Reference proteome</keyword>
<protein>
    <submittedName>
        <fullName evidence="10">ArnT family glycosyltransferase</fullName>
        <ecNumber evidence="10">2.4.-.-</ecNumber>
    </submittedName>
</protein>
<evidence type="ECO:0000256" key="7">
    <source>
        <dbReference type="ARBA" id="ARBA00023136"/>
    </source>
</evidence>
<feature type="transmembrane region" description="Helical" evidence="8">
    <location>
        <begin position="74"/>
        <end position="95"/>
    </location>
</feature>
<evidence type="ECO:0000256" key="6">
    <source>
        <dbReference type="ARBA" id="ARBA00022989"/>
    </source>
</evidence>
<keyword evidence="2" id="KW-1003">Cell membrane</keyword>
<dbReference type="EC" id="2.4.-.-" evidence="10"/>
<comment type="subcellular location">
    <subcellularLocation>
        <location evidence="1">Cell membrane</location>
        <topology evidence="1">Multi-pass membrane protein</topology>
    </subcellularLocation>
</comment>
<accession>A0ABW3JUS3</accession>
<evidence type="ECO:0000256" key="1">
    <source>
        <dbReference type="ARBA" id="ARBA00004651"/>
    </source>
</evidence>